<sequence>MLLSNSVTLVAANLPTTIGSCAIVSGGVRQLLLAKDASGSYLLTCGCQQVILTGSRERDGTSQPLRCETQQVDDQVDSGPGADLPLYNCALVYLMKSPGLLTMRKTWKKAERLVGNRWLGLTKKDMGFDGHCLG</sequence>
<keyword evidence="2" id="KW-1185">Reference proteome</keyword>
<dbReference type="Proteomes" id="UP000326396">
    <property type="component" value="Linkage Group LG9"/>
</dbReference>
<organism evidence="1 2">
    <name type="scientific">Mikania micrantha</name>
    <name type="common">bitter vine</name>
    <dbReference type="NCBI Taxonomy" id="192012"/>
    <lineage>
        <taxon>Eukaryota</taxon>
        <taxon>Viridiplantae</taxon>
        <taxon>Streptophyta</taxon>
        <taxon>Embryophyta</taxon>
        <taxon>Tracheophyta</taxon>
        <taxon>Spermatophyta</taxon>
        <taxon>Magnoliopsida</taxon>
        <taxon>eudicotyledons</taxon>
        <taxon>Gunneridae</taxon>
        <taxon>Pentapetalae</taxon>
        <taxon>asterids</taxon>
        <taxon>campanulids</taxon>
        <taxon>Asterales</taxon>
        <taxon>Asteraceae</taxon>
        <taxon>Asteroideae</taxon>
        <taxon>Heliantheae alliance</taxon>
        <taxon>Eupatorieae</taxon>
        <taxon>Mikania</taxon>
    </lineage>
</organism>
<gene>
    <name evidence="1" type="ORF">E3N88_40546</name>
</gene>
<evidence type="ECO:0000313" key="1">
    <source>
        <dbReference type="EMBL" id="KAD2393569.1"/>
    </source>
</evidence>
<proteinExistence type="predicted"/>
<evidence type="ECO:0000313" key="2">
    <source>
        <dbReference type="Proteomes" id="UP000326396"/>
    </source>
</evidence>
<protein>
    <submittedName>
        <fullName evidence="1">Uncharacterized protein</fullName>
    </submittedName>
</protein>
<reference evidence="1 2" key="1">
    <citation type="submission" date="2019-05" db="EMBL/GenBank/DDBJ databases">
        <title>Mikania micrantha, genome provides insights into the molecular mechanism of rapid growth.</title>
        <authorList>
            <person name="Liu B."/>
        </authorList>
    </citation>
    <scope>NUCLEOTIDE SEQUENCE [LARGE SCALE GENOMIC DNA]</scope>
    <source>
        <strain evidence="1">NLD-2019</strain>
        <tissue evidence="1">Leaf</tissue>
    </source>
</reference>
<accession>A0A5N6LN08</accession>
<dbReference type="EMBL" id="SZYD01000019">
    <property type="protein sequence ID" value="KAD2393569.1"/>
    <property type="molecule type" value="Genomic_DNA"/>
</dbReference>
<name>A0A5N6LN08_9ASTR</name>
<comment type="caution">
    <text evidence="1">The sequence shown here is derived from an EMBL/GenBank/DDBJ whole genome shotgun (WGS) entry which is preliminary data.</text>
</comment>
<dbReference type="AlphaFoldDB" id="A0A5N6LN08"/>